<proteinExistence type="predicted"/>
<feature type="transmembrane region" description="Helical" evidence="1">
    <location>
        <begin position="30"/>
        <end position="51"/>
    </location>
</feature>
<gene>
    <name evidence="2" type="ORF">RCL2_000099300</name>
</gene>
<dbReference type="AlphaFoldDB" id="A0A8H3KU38"/>
<evidence type="ECO:0000313" key="3">
    <source>
        <dbReference type="Proteomes" id="UP000615446"/>
    </source>
</evidence>
<keyword evidence="1" id="KW-0472">Membrane</keyword>
<protein>
    <submittedName>
        <fullName evidence="2">Uncharacterized protein</fullName>
    </submittedName>
</protein>
<accession>A0A8H3KU38</accession>
<evidence type="ECO:0000313" key="2">
    <source>
        <dbReference type="EMBL" id="GES73457.1"/>
    </source>
</evidence>
<sequence>MQSSDRHQIATIWYQTRDDGSVELPPLTNILLFLALGASGYFFSAQLLTALDFGIRILINGVLEGFNIRDFKVDL</sequence>
<organism evidence="2 3">
    <name type="scientific">Rhizophagus clarus</name>
    <dbReference type="NCBI Taxonomy" id="94130"/>
    <lineage>
        <taxon>Eukaryota</taxon>
        <taxon>Fungi</taxon>
        <taxon>Fungi incertae sedis</taxon>
        <taxon>Mucoromycota</taxon>
        <taxon>Glomeromycotina</taxon>
        <taxon>Glomeromycetes</taxon>
        <taxon>Glomerales</taxon>
        <taxon>Glomeraceae</taxon>
        <taxon>Rhizophagus</taxon>
    </lineage>
</organism>
<evidence type="ECO:0000256" key="1">
    <source>
        <dbReference type="SAM" id="Phobius"/>
    </source>
</evidence>
<name>A0A8H3KU38_9GLOM</name>
<dbReference type="OrthoDB" id="2448532at2759"/>
<dbReference type="Proteomes" id="UP000615446">
    <property type="component" value="Unassembled WGS sequence"/>
</dbReference>
<keyword evidence="1" id="KW-0812">Transmembrane</keyword>
<reference evidence="2" key="1">
    <citation type="submission" date="2019-10" db="EMBL/GenBank/DDBJ databases">
        <title>Conservation and host-specific expression of non-tandemly repeated heterogenous ribosome RNA gene in arbuscular mycorrhizal fungi.</title>
        <authorList>
            <person name="Maeda T."/>
            <person name="Kobayashi Y."/>
            <person name="Nakagawa T."/>
            <person name="Ezawa T."/>
            <person name="Yamaguchi K."/>
            <person name="Bino T."/>
            <person name="Nishimoto Y."/>
            <person name="Shigenobu S."/>
            <person name="Kawaguchi M."/>
        </authorList>
    </citation>
    <scope>NUCLEOTIDE SEQUENCE</scope>
    <source>
        <strain evidence="2">HR1</strain>
    </source>
</reference>
<comment type="caution">
    <text evidence="2">The sequence shown here is derived from an EMBL/GenBank/DDBJ whole genome shotgun (WGS) entry which is preliminary data.</text>
</comment>
<keyword evidence="1" id="KW-1133">Transmembrane helix</keyword>
<dbReference type="EMBL" id="BLAL01000006">
    <property type="protein sequence ID" value="GES73457.1"/>
    <property type="molecule type" value="Genomic_DNA"/>
</dbReference>